<organism evidence="1 2">
    <name type="scientific">Veronia nyctiphanis</name>
    <dbReference type="NCBI Taxonomy" id="1278244"/>
    <lineage>
        <taxon>Bacteria</taxon>
        <taxon>Pseudomonadati</taxon>
        <taxon>Pseudomonadota</taxon>
        <taxon>Gammaproteobacteria</taxon>
        <taxon>Vibrionales</taxon>
        <taxon>Vibrionaceae</taxon>
        <taxon>Veronia</taxon>
    </lineage>
</organism>
<dbReference type="RefSeq" id="WP_129124382.1">
    <property type="nucleotide sequence ID" value="NZ_PEIB01000060.1"/>
</dbReference>
<evidence type="ECO:0000313" key="1">
    <source>
        <dbReference type="EMBL" id="RXJ68703.1"/>
    </source>
</evidence>
<dbReference type="SUPFAM" id="SSF141868">
    <property type="entry name" value="EAL domain-like"/>
    <property type="match status" value="1"/>
</dbReference>
<keyword evidence="2" id="KW-1185">Reference proteome</keyword>
<dbReference type="Proteomes" id="UP000290287">
    <property type="component" value="Unassembled WGS sequence"/>
</dbReference>
<dbReference type="InterPro" id="IPR035919">
    <property type="entry name" value="EAL_sf"/>
</dbReference>
<sequence length="125" mass="14461">MTRELINQEDFEAHLVLEANGDVTAMYRHISLTSVFQPIFNRAREVMGYEALCRVTDDNGQHICCTDIFYQCCDENWVIHQHNLDKLSRVVHLRNFSQYNVDCSLFLNVLPISAIRGLTPTRTIS</sequence>
<dbReference type="OrthoDB" id="1673646at2"/>
<accession>A0A4Q0YER5</accession>
<name>A0A4Q0YER5_9GAMM</name>
<reference evidence="1 2" key="1">
    <citation type="submission" date="2017-10" db="EMBL/GenBank/DDBJ databases">
        <title>Nyctiphanis sp. nov., isolated from the stomach of the euphausiid Nyctiphanes simplex (Hansen, 1911) in the Gulf of California.</title>
        <authorList>
            <person name="Gomez-Gil B."/>
            <person name="Aguilar-Mendez M."/>
            <person name="Lopez-Cortes A."/>
            <person name="Gomez-Gutierrez J."/>
            <person name="Roque A."/>
            <person name="Lang E."/>
            <person name="Gonzalez-Castillo A."/>
        </authorList>
    </citation>
    <scope>NUCLEOTIDE SEQUENCE [LARGE SCALE GENOMIC DNA]</scope>
    <source>
        <strain evidence="1 2">CAIM 600</strain>
    </source>
</reference>
<dbReference type="Gene3D" id="3.20.20.450">
    <property type="entry name" value="EAL domain"/>
    <property type="match status" value="1"/>
</dbReference>
<dbReference type="EMBL" id="PEIB01000060">
    <property type="protein sequence ID" value="RXJ68703.1"/>
    <property type="molecule type" value="Genomic_DNA"/>
</dbReference>
<comment type="caution">
    <text evidence="1">The sequence shown here is derived from an EMBL/GenBank/DDBJ whole genome shotgun (WGS) entry which is preliminary data.</text>
</comment>
<proteinExistence type="predicted"/>
<protein>
    <submittedName>
        <fullName evidence="1">Uncharacterized protein</fullName>
    </submittedName>
</protein>
<dbReference type="AlphaFoldDB" id="A0A4Q0YER5"/>
<evidence type="ECO:0000313" key="2">
    <source>
        <dbReference type="Proteomes" id="UP000290287"/>
    </source>
</evidence>
<gene>
    <name evidence="1" type="ORF">CS022_24055</name>
</gene>